<evidence type="ECO:0000256" key="2">
    <source>
        <dbReference type="SAM" id="Phobius"/>
    </source>
</evidence>
<dbReference type="Gene3D" id="2.120.10.10">
    <property type="match status" value="1"/>
</dbReference>
<dbReference type="STRING" id="1125699.HMPREF9194_01485"/>
<dbReference type="eggNOG" id="COG2208">
    <property type="taxonomic scope" value="Bacteria"/>
</dbReference>
<comment type="caution">
    <text evidence="5">The sequence shown here is derived from an EMBL/GenBank/DDBJ whole genome shotgun (WGS) entry which is preliminary data.</text>
</comment>
<keyword evidence="2" id="KW-1133">Transmembrane helix</keyword>
<feature type="transmembrane region" description="Helical" evidence="2">
    <location>
        <begin position="755"/>
        <end position="771"/>
    </location>
</feature>
<evidence type="ECO:0000259" key="4">
    <source>
        <dbReference type="PROSITE" id="PS50885"/>
    </source>
</evidence>
<proteinExistence type="predicted"/>
<dbReference type="GO" id="GO:0007165">
    <property type="term" value="P:signal transduction"/>
    <property type="evidence" value="ECO:0007669"/>
    <property type="project" value="InterPro"/>
</dbReference>
<dbReference type="OrthoDB" id="9763484at2"/>
<dbReference type="EMBL" id="ATFF01000006">
    <property type="protein sequence ID" value="EPF31144.1"/>
    <property type="molecule type" value="Genomic_DNA"/>
</dbReference>
<feature type="chain" id="PRO_5004523097" description="HAMP domain-containing protein" evidence="3">
    <location>
        <begin position="23"/>
        <end position="1658"/>
    </location>
</feature>
<gene>
    <name evidence="5" type="ORF">HMPREF9194_01485</name>
</gene>
<dbReference type="InterPro" id="IPR003660">
    <property type="entry name" value="HAMP_dom"/>
</dbReference>
<dbReference type="PANTHER" id="PTHR43156:SF2">
    <property type="entry name" value="STAGE II SPORULATION PROTEIN E"/>
    <property type="match status" value="1"/>
</dbReference>
<dbReference type="PATRIC" id="fig|1125699.3.peg.1496"/>
<dbReference type="Gene3D" id="6.10.340.10">
    <property type="match status" value="1"/>
</dbReference>
<keyword evidence="6" id="KW-1185">Reference proteome</keyword>
<dbReference type="RefSeq" id="WP_016525755.1">
    <property type="nucleotide sequence ID" value="NZ_KE332518.1"/>
</dbReference>
<dbReference type="InterPro" id="IPR036278">
    <property type="entry name" value="Sialidase_sf"/>
</dbReference>
<dbReference type="PROSITE" id="PS50885">
    <property type="entry name" value="HAMP"/>
    <property type="match status" value="1"/>
</dbReference>
<dbReference type="HOGENOM" id="CLU_243603_0_0_12"/>
<dbReference type="SMART" id="SM00304">
    <property type="entry name" value="HAMP"/>
    <property type="match status" value="1"/>
</dbReference>
<keyword evidence="2" id="KW-0472">Membrane</keyword>
<keyword evidence="2" id="KW-0812">Transmembrane</keyword>
<organism evidence="5 6">
    <name type="scientific">Treponema maltophilum ATCC 51939</name>
    <dbReference type="NCBI Taxonomy" id="1125699"/>
    <lineage>
        <taxon>Bacteria</taxon>
        <taxon>Pseudomonadati</taxon>
        <taxon>Spirochaetota</taxon>
        <taxon>Spirochaetia</taxon>
        <taxon>Spirochaetales</taxon>
        <taxon>Treponemataceae</taxon>
        <taxon>Treponema</taxon>
    </lineage>
</organism>
<feature type="domain" description="HAMP" evidence="4">
    <location>
        <begin position="1100"/>
        <end position="1157"/>
    </location>
</feature>
<keyword evidence="1" id="KW-0378">Hydrolase</keyword>
<dbReference type="InterPro" id="IPR001932">
    <property type="entry name" value="PPM-type_phosphatase-like_dom"/>
</dbReference>
<dbReference type="PANTHER" id="PTHR43156">
    <property type="entry name" value="STAGE II SPORULATION PROTEIN E-RELATED"/>
    <property type="match status" value="1"/>
</dbReference>
<feature type="signal peptide" evidence="3">
    <location>
        <begin position="1"/>
        <end position="22"/>
    </location>
</feature>
<reference evidence="5 6" key="1">
    <citation type="submission" date="2013-04" db="EMBL/GenBank/DDBJ databases">
        <title>The Genome Sequence of Treponema maltophilum ATCC 51939.</title>
        <authorList>
            <consortium name="The Broad Institute Genomics Platform"/>
            <person name="Earl A."/>
            <person name="Ward D."/>
            <person name="Feldgarden M."/>
            <person name="Gevers D."/>
            <person name="Leonetti C."/>
            <person name="Blanton J.M."/>
            <person name="Dewhirst F.E."/>
            <person name="Izard J."/>
            <person name="Walker B."/>
            <person name="Young S."/>
            <person name="Zeng Q."/>
            <person name="Gargeya S."/>
            <person name="Fitzgerald M."/>
            <person name="Haas B."/>
            <person name="Abouelleil A."/>
            <person name="Allen A.W."/>
            <person name="Alvarado L."/>
            <person name="Arachchi H.M."/>
            <person name="Berlin A.M."/>
            <person name="Chapman S.B."/>
            <person name="Gainer-Dewar J."/>
            <person name="Goldberg J."/>
            <person name="Griggs A."/>
            <person name="Gujja S."/>
            <person name="Hansen M."/>
            <person name="Howarth C."/>
            <person name="Imamovic A."/>
            <person name="Ireland A."/>
            <person name="Larimer J."/>
            <person name="McCowan C."/>
            <person name="Murphy C."/>
            <person name="Pearson M."/>
            <person name="Poon T.W."/>
            <person name="Priest M."/>
            <person name="Roberts A."/>
            <person name="Saif S."/>
            <person name="Shea T."/>
            <person name="Sisk P."/>
            <person name="Sykes S."/>
            <person name="Wortman J."/>
            <person name="Nusbaum C."/>
            <person name="Birren B."/>
        </authorList>
    </citation>
    <scope>NUCLEOTIDE SEQUENCE [LARGE SCALE GENOMIC DNA]</scope>
    <source>
        <strain evidence="5 6">ATCC 51939</strain>
    </source>
</reference>
<evidence type="ECO:0000313" key="6">
    <source>
        <dbReference type="Proteomes" id="UP000014541"/>
    </source>
</evidence>
<evidence type="ECO:0000313" key="5">
    <source>
        <dbReference type="EMBL" id="EPF31144.1"/>
    </source>
</evidence>
<evidence type="ECO:0000256" key="3">
    <source>
        <dbReference type="SAM" id="SignalP"/>
    </source>
</evidence>
<evidence type="ECO:0000256" key="1">
    <source>
        <dbReference type="ARBA" id="ARBA00022801"/>
    </source>
</evidence>
<dbReference type="CDD" id="cd15482">
    <property type="entry name" value="Sialidase_non-viral"/>
    <property type="match status" value="1"/>
</dbReference>
<keyword evidence="3" id="KW-0732">Signal</keyword>
<sequence length="1658" mass="184315">MMRLKIACACILIFSVFASALAAVDLYWEKPVTLTDGESRFPASSYGKDTSIVVWQDIEKTSDQQGRIWLSAQVMSSETGKNWVAKRRFAGPYAYSGEVPNLFSVAVNSAGVISVCALADAQTIAVFTSDNGGTSFTETKLNQGGMSVVAPRVFRSYDGGFVLFATQGNSQSFSLKFTRSPDGKRWQDFRDFPPSQKLANSFVPDFIALPNGREMVVFQSTYIANNRITYQLYSSYSDDRGGRWSEPVLVTDRIDGTGLVTDYTNQRPLLYLFENTLYLAWERSRTSSARSAVVVAPLGENDGRIKGAMEQISPRQVAAYQPVLFTYEGNLAALWTDTRRGIENIYFASKKGMLWDESRISVSGSSSVYGSPLFTAGDKDLHIFWEQKSGKSYRVIRLSADRSVSPPVLKPASFKDGERSNGGKLSVRLQIPQDSSGIAGYSWILTKNADEEPPETFMEFPSKTTFSAFPDSDGLWYLKVRVTDHAGNWSESASVSYYRDTTPPQKPEIVSPPLDDAGFMTSNTFRIQWRTPASDDDLIAGYTYSLQYIGSLRDYRKNPAAYGTQSAAFLKTSVPAKIVTGNSFASWTNWDNGVYAFSVSAVDVAGNIGEKAVIPVYLNKYIPYTAVTAVYPQTDVYGNVSLSIFGKGFSSDGAISAVYLDKDGKAPYDAVFEYASGDFKIVSDTKIGGIEFAGLESGTYRIGILHPKRGLYMTQPILSVNEFGTVKTGDYAYRFEPPWKAYSAPSRYAVQISDILLWTIFILAAAGLFFVSRQMLVTVQDAITVRREVRAFISGEGMVSERKQKEKELRQRGMSLRYKMMFFTSILVLLLTLLVSVPLGFIFVRTQESTLAKGLEDRISVLTESLASGVKNYMPGQNLLELGLLLNQSESMSEIQYGTILGLPADGSNTHVDYVWASNDPNIANKINSQTLVLGSSRFIHEEAALIGDRIALLNREAENQIGGISSDLVSLTAEGMSLALKTDAASVERRNDIQQASTQLTQTLNRALNDLSKAGSGSLPEFNSGRLSRGVTDYLFYKPVLYRRGTEQIYVRAVILLKVSTEELINTVNRATLTVVLTASIIALVAVIIGISGSLVLASIIIRPIRRLASHVAMIRDTGDKAELAGKDLPVDTGDEIGLLSENVNDMTRALVEAAVNENMLLGGKEVQRAFLPLDEVSIEGKKVKQSVGRLDTPYAQFFGYYEGAKGVSGDYFDYKKLDERRFAVIKVDVSGKGSPAALIMAEVAALFTEYFTNWNIQKNGVDLSPLVYKINDHLVNRNLFGKFAAFTLAIFDSVAGDFYFCNAGDNLIHLYDASAGQKRTITLKETPTAGAFPSDLVEMRGGYPVEKVHVDSGDVLFLYTDGIEEAKRLYRDNEGRALKFRDETDIPVTDEEQKGYEEYLNLYADGQKLKADKAFRDFEQTLPEPLRVFLQKKSADISDPKKYLQGVRSCDPWAREYAAFEADSVPQEQRIGKAQVRAYIKRYNRLTVSKKFLNFIARMKDDVYAYIVYMSKKGSSVVDGEEMSATRVHDIIEAVFKRKTYSLIKRSNPRTFASDQSFDFDFSDCAGTPEDAVMALVSVEKVFRMYKSPEANAYDHAVIDKKVDAFLKKHFVQYSVYCAQRAEHFQSSLRDEYMFYTHIKEDEQFDDLTLVGIKKK</sequence>
<protein>
    <recommendedName>
        <fullName evidence="4">HAMP domain-containing protein</fullName>
    </recommendedName>
</protein>
<dbReference type="InterPro" id="IPR052016">
    <property type="entry name" value="Bact_Sigma-Reg"/>
</dbReference>
<accession>S3L308</accession>
<dbReference type="Pfam" id="PF07228">
    <property type="entry name" value="SpoIIE"/>
    <property type="match status" value="1"/>
</dbReference>
<dbReference type="GO" id="GO:0016020">
    <property type="term" value="C:membrane"/>
    <property type="evidence" value="ECO:0007669"/>
    <property type="project" value="InterPro"/>
</dbReference>
<dbReference type="SUPFAM" id="SSF50939">
    <property type="entry name" value="Sialidases"/>
    <property type="match status" value="1"/>
</dbReference>
<dbReference type="CDD" id="cd06225">
    <property type="entry name" value="HAMP"/>
    <property type="match status" value="1"/>
</dbReference>
<feature type="transmembrane region" description="Helical" evidence="2">
    <location>
        <begin position="1076"/>
        <end position="1103"/>
    </location>
</feature>
<dbReference type="SMART" id="SM00331">
    <property type="entry name" value="PP2C_SIG"/>
    <property type="match status" value="1"/>
</dbReference>
<dbReference type="Proteomes" id="UP000014541">
    <property type="component" value="Unassembled WGS sequence"/>
</dbReference>
<dbReference type="InterPro" id="IPR036457">
    <property type="entry name" value="PPM-type-like_dom_sf"/>
</dbReference>
<dbReference type="Pfam" id="PF00672">
    <property type="entry name" value="HAMP"/>
    <property type="match status" value="1"/>
</dbReference>
<dbReference type="Gene3D" id="3.60.40.10">
    <property type="entry name" value="PPM-type phosphatase domain"/>
    <property type="match status" value="1"/>
</dbReference>
<dbReference type="GO" id="GO:0016791">
    <property type="term" value="F:phosphatase activity"/>
    <property type="evidence" value="ECO:0007669"/>
    <property type="project" value="TreeGrafter"/>
</dbReference>
<name>S3L308_TREMA</name>
<feature type="transmembrane region" description="Helical" evidence="2">
    <location>
        <begin position="820"/>
        <end position="844"/>
    </location>
</feature>